<dbReference type="CDD" id="cd06583">
    <property type="entry name" value="PGRP"/>
    <property type="match status" value="1"/>
</dbReference>
<sequence length="326" mass="35131">ELQMIRSEEEFPGQGRAYGVMALRGAQLARGASLAGVSIVAAQSDVRANVRAAAALLGAQAGELSIPRDDVSAWAPAVARYSGIANAEIRAMYVQNGVYGVLRNGAVARDENGAVTATIPQEMVKVDLGAAAAVECAPDFCVSGALWRANPNYNARPAVPTNTSHPYKQQMIILHTCEGDYWNGCLQTLLDRGLSAHYVVSRPVDMADGSIQISQLVRESNRAWHIGAYYDATRNGGTHTYLNGVQSNDFTVGIEHAGYASQTTWSDTQLNFSARLSCDITRAYAIPRDRYHLKGHGELQSTKSDPGSAFWTYGVDYVVRVQNACA</sequence>
<dbReference type="AlphaFoldDB" id="A0A6J4KEJ0"/>
<organism evidence="6">
    <name type="scientific">uncultured Gemmatimonadota bacterium</name>
    <dbReference type="NCBI Taxonomy" id="203437"/>
    <lineage>
        <taxon>Bacteria</taxon>
        <taxon>Pseudomonadati</taxon>
        <taxon>Gemmatimonadota</taxon>
        <taxon>environmental samples</taxon>
    </lineage>
</organism>
<evidence type="ECO:0000256" key="2">
    <source>
        <dbReference type="ARBA" id="ARBA00011901"/>
    </source>
</evidence>
<accession>A0A6J4KEJ0</accession>
<comment type="catalytic activity">
    <reaction evidence="1">
        <text>Hydrolyzes the link between N-acetylmuramoyl residues and L-amino acid residues in certain cell-wall glycopeptides.</text>
        <dbReference type="EC" id="3.5.1.28"/>
    </reaction>
</comment>
<gene>
    <name evidence="6" type="ORF">AVDCRST_MAG89-649</name>
</gene>
<evidence type="ECO:0000256" key="4">
    <source>
        <dbReference type="ARBA" id="ARBA00023316"/>
    </source>
</evidence>
<dbReference type="PANTHER" id="PTHR30417:SF1">
    <property type="entry name" value="N-ACETYLMURAMOYL-L-ALANINE AMIDASE AMID"/>
    <property type="match status" value="1"/>
</dbReference>
<feature type="non-terminal residue" evidence="6">
    <location>
        <position position="1"/>
    </location>
</feature>
<dbReference type="SMART" id="SM00644">
    <property type="entry name" value="Ami_2"/>
    <property type="match status" value="1"/>
</dbReference>
<evidence type="ECO:0000259" key="5">
    <source>
        <dbReference type="SMART" id="SM00644"/>
    </source>
</evidence>
<dbReference type="GO" id="GO:0008745">
    <property type="term" value="F:N-acetylmuramoyl-L-alanine amidase activity"/>
    <property type="evidence" value="ECO:0007669"/>
    <property type="project" value="UniProtKB-EC"/>
</dbReference>
<dbReference type="GO" id="GO:0071555">
    <property type="term" value="P:cell wall organization"/>
    <property type="evidence" value="ECO:0007669"/>
    <property type="project" value="UniProtKB-KW"/>
</dbReference>
<dbReference type="EC" id="3.5.1.28" evidence="2"/>
<dbReference type="PANTHER" id="PTHR30417">
    <property type="entry name" value="N-ACETYLMURAMOYL-L-ALANINE AMIDASE AMID"/>
    <property type="match status" value="1"/>
</dbReference>
<dbReference type="InterPro" id="IPR002502">
    <property type="entry name" value="Amidase_domain"/>
</dbReference>
<dbReference type="Gene3D" id="3.40.80.10">
    <property type="entry name" value="Peptidoglycan recognition protein-like"/>
    <property type="match status" value="1"/>
</dbReference>
<dbReference type="InterPro" id="IPR036505">
    <property type="entry name" value="Amidase/PGRP_sf"/>
</dbReference>
<reference evidence="6" key="1">
    <citation type="submission" date="2020-02" db="EMBL/GenBank/DDBJ databases">
        <authorList>
            <person name="Meier V. D."/>
        </authorList>
    </citation>
    <scope>NUCLEOTIDE SEQUENCE</scope>
    <source>
        <strain evidence="6">AVDCRST_MAG89</strain>
    </source>
</reference>
<keyword evidence="3" id="KW-0378">Hydrolase</keyword>
<feature type="domain" description="N-acetylmuramoyl-L-alanine amidase" evidence="5">
    <location>
        <begin position="159"/>
        <end position="307"/>
    </location>
</feature>
<evidence type="ECO:0000256" key="1">
    <source>
        <dbReference type="ARBA" id="ARBA00001561"/>
    </source>
</evidence>
<proteinExistence type="predicted"/>
<dbReference type="GO" id="GO:0009254">
    <property type="term" value="P:peptidoglycan turnover"/>
    <property type="evidence" value="ECO:0007669"/>
    <property type="project" value="TreeGrafter"/>
</dbReference>
<evidence type="ECO:0000256" key="3">
    <source>
        <dbReference type="ARBA" id="ARBA00022801"/>
    </source>
</evidence>
<dbReference type="InterPro" id="IPR051206">
    <property type="entry name" value="NAMLAA_amidase_2"/>
</dbReference>
<keyword evidence="4" id="KW-0961">Cell wall biogenesis/degradation</keyword>
<dbReference type="EMBL" id="CADCTV010000143">
    <property type="protein sequence ID" value="CAA9303683.1"/>
    <property type="molecule type" value="Genomic_DNA"/>
</dbReference>
<dbReference type="GO" id="GO:0009253">
    <property type="term" value="P:peptidoglycan catabolic process"/>
    <property type="evidence" value="ECO:0007669"/>
    <property type="project" value="InterPro"/>
</dbReference>
<dbReference type="Pfam" id="PF01510">
    <property type="entry name" value="Amidase_2"/>
    <property type="match status" value="1"/>
</dbReference>
<protein>
    <recommendedName>
        <fullName evidence="2">N-acetylmuramoyl-L-alanine amidase</fullName>
        <ecNumber evidence="2">3.5.1.28</ecNumber>
    </recommendedName>
</protein>
<dbReference type="SUPFAM" id="SSF55846">
    <property type="entry name" value="N-acetylmuramoyl-L-alanine amidase-like"/>
    <property type="match status" value="1"/>
</dbReference>
<evidence type="ECO:0000313" key="6">
    <source>
        <dbReference type="EMBL" id="CAA9303683.1"/>
    </source>
</evidence>
<name>A0A6J4KEJ0_9BACT</name>